<organism evidence="2 3">
    <name type="scientific">Xanthobacter autotrophicus</name>
    <dbReference type="NCBI Taxonomy" id="280"/>
    <lineage>
        <taxon>Bacteria</taxon>
        <taxon>Pseudomonadati</taxon>
        <taxon>Pseudomonadota</taxon>
        <taxon>Alphaproteobacteria</taxon>
        <taxon>Hyphomicrobiales</taxon>
        <taxon>Xanthobacteraceae</taxon>
        <taxon>Xanthobacter</taxon>
    </lineage>
</organism>
<reference evidence="2 3" key="1">
    <citation type="submission" date="2019-05" db="EMBL/GenBank/DDBJ databases">
        <authorList>
            <person name="Zhou X."/>
        </authorList>
    </citation>
    <scope>NUCLEOTIDE SEQUENCE [LARGE SCALE GENOMIC DNA]</scope>
    <source>
        <strain evidence="2 3">DSM 432</strain>
    </source>
</reference>
<dbReference type="GO" id="GO:0003677">
    <property type="term" value="F:DNA binding"/>
    <property type="evidence" value="ECO:0007669"/>
    <property type="project" value="InterPro"/>
</dbReference>
<protein>
    <submittedName>
        <fullName evidence="2">IS5 family transposase</fullName>
    </submittedName>
</protein>
<evidence type="ECO:0000259" key="1">
    <source>
        <dbReference type="Pfam" id="PF01609"/>
    </source>
</evidence>
<name>A0A6C1KBU1_XANAU</name>
<evidence type="ECO:0000313" key="2">
    <source>
        <dbReference type="EMBL" id="TLX41592.1"/>
    </source>
</evidence>
<accession>A0A6C1KBU1</accession>
<dbReference type="Pfam" id="PF01609">
    <property type="entry name" value="DDE_Tnp_1"/>
    <property type="match status" value="1"/>
</dbReference>
<dbReference type="OrthoDB" id="9798237at2"/>
<proteinExistence type="predicted"/>
<dbReference type="PANTHER" id="PTHR30007">
    <property type="entry name" value="PHP DOMAIN PROTEIN"/>
    <property type="match status" value="1"/>
</dbReference>
<dbReference type="EMBL" id="VAUP01000037">
    <property type="protein sequence ID" value="TLX41592.1"/>
    <property type="molecule type" value="Genomic_DNA"/>
</dbReference>
<dbReference type="GO" id="GO:0006313">
    <property type="term" value="P:DNA transposition"/>
    <property type="evidence" value="ECO:0007669"/>
    <property type="project" value="InterPro"/>
</dbReference>
<gene>
    <name evidence="2" type="ORF">FBQ73_18050</name>
</gene>
<dbReference type="GO" id="GO:0004803">
    <property type="term" value="F:transposase activity"/>
    <property type="evidence" value="ECO:0007669"/>
    <property type="project" value="InterPro"/>
</dbReference>
<comment type="caution">
    <text evidence="2">The sequence shown here is derived from an EMBL/GenBank/DDBJ whole genome shotgun (WGS) entry which is preliminary data.</text>
</comment>
<dbReference type="AlphaFoldDB" id="A0A6C1KBU1"/>
<dbReference type="Proteomes" id="UP000305131">
    <property type="component" value="Unassembled WGS sequence"/>
</dbReference>
<feature type="domain" description="Transposase IS4-like" evidence="1">
    <location>
        <begin position="71"/>
        <end position="203"/>
    </location>
</feature>
<dbReference type="InterPro" id="IPR002559">
    <property type="entry name" value="Transposase_11"/>
</dbReference>
<sequence length="213" mass="23409">MAGAAGRVRRVEQRLEAVLAAAPGRRVRAVLRDPGIAQPHRASGPDVRFHRGARPCLRRRRKRGQERQALGRSRGGFSTKIHLKSDFDGRPIAFHLTGGEAGDSPIFKLLLDLGPDITPRAAVADKGYDAKANRAIARARGIAPAIPFKSNARDRPTFFPKALYRGRARIEQCFGKLKRFKRVALRCEKTECGFAAIVALALSFILIKSVHTA</sequence>
<evidence type="ECO:0000313" key="3">
    <source>
        <dbReference type="Proteomes" id="UP000305131"/>
    </source>
</evidence>
<dbReference type="NCBIfam" id="NF033580">
    <property type="entry name" value="transpos_IS5_3"/>
    <property type="match status" value="1"/>
</dbReference>
<dbReference type="PANTHER" id="PTHR30007:SF1">
    <property type="entry name" value="BLR1914 PROTEIN"/>
    <property type="match status" value="1"/>
</dbReference>